<evidence type="ECO:0000313" key="3">
    <source>
        <dbReference type="Proteomes" id="UP000658514"/>
    </source>
</evidence>
<sequence length="64" mass="7245">MPNPKGTPENLEPGTRKGQEPFTDQLSFRVTRDMKEAVKAQDDPAQFCRDAIQEKLDRNKPSEG</sequence>
<comment type="caution">
    <text evidence="2">The sequence shown here is derived from an EMBL/GenBank/DDBJ whole genome shotgun (WGS) entry which is preliminary data.</text>
</comment>
<feature type="region of interest" description="Disordered" evidence="1">
    <location>
        <begin position="1"/>
        <end position="24"/>
    </location>
</feature>
<evidence type="ECO:0000313" key="2">
    <source>
        <dbReference type="EMBL" id="MBD2200411.1"/>
    </source>
</evidence>
<dbReference type="EMBL" id="JACJQH010000088">
    <property type="protein sequence ID" value="MBD2200411.1"/>
    <property type="molecule type" value="Genomic_DNA"/>
</dbReference>
<accession>A0ABR8ANZ8</accession>
<gene>
    <name evidence="2" type="ORF">H6G24_33950</name>
</gene>
<dbReference type="Proteomes" id="UP000658514">
    <property type="component" value="Unassembled WGS sequence"/>
</dbReference>
<evidence type="ECO:0000256" key="1">
    <source>
        <dbReference type="SAM" id="MobiDB-lite"/>
    </source>
</evidence>
<organism evidence="2 3">
    <name type="scientific">Calothrix parietina FACHB-288</name>
    <dbReference type="NCBI Taxonomy" id="2692896"/>
    <lineage>
        <taxon>Bacteria</taxon>
        <taxon>Bacillati</taxon>
        <taxon>Cyanobacteriota</taxon>
        <taxon>Cyanophyceae</taxon>
        <taxon>Nostocales</taxon>
        <taxon>Calotrichaceae</taxon>
        <taxon>Calothrix</taxon>
    </lineage>
</organism>
<proteinExistence type="predicted"/>
<name>A0ABR8ANZ8_9CYAN</name>
<protein>
    <submittedName>
        <fullName evidence="2">Uncharacterized protein</fullName>
    </submittedName>
</protein>
<dbReference type="RefSeq" id="WP_190551193.1">
    <property type="nucleotide sequence ID" value="NZ_CAWPNO010000126.1"/>
</dbReference>
<reference evidence="2 3" key="1">
    <citation type="journal article" date="2020" name="ISME J.">
        <title>Comparative genomics reveals insights into cyanobacterial evolution and habitat adaptation.</title>
        <authorList>
            <person name="Chen M.Y."/>
            <person name="Teng W.K."/>
            <person name="Zhao L."/>
            <person name="Hu C.X."/>
            <person name="Zhou Y.K."/>
            <person name="Han B.P."/>
            <person name="Song L.R."/>
            <person name="Shu W.S."/>
        </authorList>
    </citation>
    <scope>NUCLEOTIDE SEQUENCE [LARGE SCALE GENOMIC DNA]</scope>
    <source>
        <strain evidence="2 3">FACHB-288</strain>
    </source>
</reference>
<keyword evidence="3" id="KW-1185">Reference proteome</keyword>